<dbReference type="Pfam" id="PF01261">
    <property type="entry name" value="AP_endonuc_2"/>
    <property type="match status" value="1"/>
</dbReference>
<dbReference type="EMBL" id="JASCXX010000024">
    <property type="protein sequence ID" value="MDI6450809.1"/>
    <property type="molecule type" value="Genomic_DNA"/>
</dbReference>
<dbReference type="GO" id="GO:0016853">
    <property type="term" value="F:isomerase activity"/>
    <property type="evidence" value="ECO:0007669"/>
    <property type="project" value="UniProtKB-KW"/>
</dbReference>
<protein>
    <submittedName>
        <fullName evidence="3">TIM barrel protein</fullName>
    </submittedName>
</protein>
<feature type="domain" description="Xylose isomerase-like TIM barrel" evidence="2">
    <location>
        <begin position="77"/>
        <end position="265"/>
    </location>
</feature>
<keyword evidence="1" id="KW-0413">Isomerase</keyword>
<dbReference type="InterPro" id="IPR013022">
    <property type="entry name" value="Xyl_isomerase-like_TIM-brl"/>
</dbReference>
<keyword evidence="4" id="KW-1185">Reference proteome</keyword>
<accession>A0AAW6U2T6</accession>
<name>A0AAW6U2T6_9BACT</name>
<dbReference type="PANTHER" id="PTHR43489">
    <property type="entry name" value="ISOMERASE"/>
    <property type="match status" value="1"/>
</dbReference>
<evidence type="ECO:0000313" key="3">
    <source>
        <dbReference type="EMBL" id="MDI6450809.1"/>
    </source>
</evidence>
<evidence type="ECO:0000313" key="4">
    <source>
        <dbReference type="Proteomes" id="UP001431776"/>
    </source>
</evidence>
<dbReference type="AlphaFoldDB" id="A0AAW6U2T6"/>
<evidence type="ECO:0000256" key="1">
    <source>
        <dbReference type="ARBA" id="ARBA00023235"/>
    </source>
</evidence>
<dbReference type="InterPro" id="IPR050417">
    <property type="entry name" value="Sugar_Epim/Isomerase"/>
</dbReference>
<dbReference type="SUPFAM" id="SSF51658">
    <property type="entry name" value="Xylose isomerase-like"/>
    <property type="match status" value="1"/>
</dbReference>
<dbReference type="PANTHER" id="PTHR43489:SF3">
    <property type="entry name" value="XYLOSE ISOMERASE DOMAIN PROTEIN TIM BARREL"/>
    <property type="match status" value="1"/>
</dbReference>
<evidence type="ECO:0000259" key="2">
    <source>
        <dbReference type="Pfam" id="PF01261"/>
    </source>
</evidence>
<reference evidence="3" key="1">
    <citation type="submission" date="2023-05" db="EMBL/GenBank/DDBJ databases">
        <title>Anaerotaeda fermentans gen. nov., sp. nov., a novel anaerobic planctomycete of the new family within the order Sedimentisphaerales isolated from Taman Peninsula, Russia.</title>
        <authorList>
            <person name="Khomyakova M.A."/>
            <person name="Merkel A.Y."/>
            <person name="Slobodkin A.I."/>
        </authorList>
    </citation>
    <scope>NUCLEOTIDE SEQUENCE</scope>
    <source>
        <strain evidence="3">M17dextr</strain>
    </source>
</reference>
<sequence length="283" mass="31229">MHKTSLLAAGAVAAHLTGTTNALDMGQIERVATKGRIHQSVSRWCYGKWSLDQLCEVSKRLGIKAIDLLGPGEFETVKKHGLVCSLVNSHSLTDGLADKKFHEACLASLRKAIDATSEAGFPNVISFSGNRRGIPDDVGVENAVEALKKIVGYAEQKKITIVLEYLNSKVNHKDYMFDNTAWGVEVCKRVGSDRVKILYDIYHAQIMEGDIIRTIRDNKDYIGHYHTGGNPGRNEIDETQELYYPAIMRAIAETGFTGYVAHEFVPKGDPLAALTYATRICDV</sequence>
<gene>
    <name evidence="3" type="ORF">QJ522_17245</name>
</gene>
<comment type="caution">
    <text evidence="3">The sequence shown here is derived from an EMBL/GenBank/DDBJ whole genome shotgun (WGS) entry which is preliminary data.</text>
</comment>
<dbReference type="Gene3D" id="3.20.20.150">
    <property type="entry name" value="Divalent-metal-dependent TIM barrel enzymes"/>
    <property type="match status" value="1"/>
</dbReference>
<dbReference type="Proteomes" id="UP001431776">
    <property type="component" value="Unassembled WGS sequence"/>
</dbReference>
<proteinExistence type="predicted"/>
<organism evidence="3 4">
    <name type="scientific">Anaerobaca lacustris</name>
    <dbReference type="NCBI Taxonomy" id="3044600"/>
    <lineage>
        <taxon>Bacteria</taxon>
        <taxon>Pseudomonadati</taxon>
        <taxon>Planctomycetota</taxon>
        <taxon>Phycisphaerae</taxon>
        <taxon>Sedimentisphaerales</taxon>
        <taxon>Anaerobacaceae</taxon>
        <taxon>Anaerobaca</taxon>
    </lineage>
</organism>
<dbReference type="InterPro" id="IPR036237">
    <property type="entry name" value="Xyl_isomerase-like_sf"/>
</dbReference>
<dbReference type="RefSeq" id="WP_349246219.1">
    <property type="nucleotide sequence ID" value="NZ_JASCXX010000024.1"/>
</dbReference>